<dbReference type="Proteomes" id="UP000271573">
    <property type="component" value="Chromosome"/>
</dbReference>
<keyword evidence="6" id="KW-1185">Reference proteome</keyword>
<sequence length="564" mass="63358">MTPTDGAEWWRSAVVYQIYPRSFADSDGDGVGDLRGVIAHLDHLVDLGIGVIWLGPVYPSSQADNGYDITDYQDIDPVFGSLEDLDALLAAIHARGMRLILDLVVNHSSHRHPWFVESRRSTVNPYADWYFWRDPRPGTVGGQPGAEPNNWGAAFSGPAWTWVPERAQYYLHLFSPSQPDLNWENAEVRDAVFSMMNWWLDRGIDGFRMDVINFIAKDRDLPDVPAPAGGYGDGMPHFANRPELKGYLREMNERVFDPRPGRYLRVGEMPHVSPEQAREFTDTENALLAMVFQFDHVSLDQQGDKWTPRTASVNDLRDTLVRWQLALSDGGWNSLYWNNHDQPRVVSRYGNDTTFWRESATALATVLHLHRGTPYVYQGEEIGMTNMPFDSIADLRDVESLAYYAAAVDGSGADPAAAMAALRRQSRDNARTPMQWTGAAGAGFSDGTPWIAANPNHSWLNVAAQRDDPGSIYQHYKALIALRHSRSVLVMGGFRVIETGRDQIYAFARTWGDETVEVYANLSNSPISFDLASAGGRVLLLTNYHESDPESEALRPWEARVYEC</sequence>
<accession>A0A3G9ICL6</accession>
<evidence type="ECO:0000256" key="3">
    <source>
        <dbReference type="ARBA" id="ARBA00023295"/>
    </source>
</evidence>
<reference evidence="5 6" key="1">
    <citation type="submission" date="2018-11" db="EMBL/GenBank/DDBJ databases">
        <title>Complete genome sequence of Nocardioides baekrokdamisoli strain KCTC 39748.</title>
        <authorList>
            <person name="Kang S.W."/>
            <person name="Lee K.C."/>
            <person name="Kim K.K."/>
            <person name="Kim J.S."/>
            <person name="Kim D.S."/>
            <person name="Ko S.H."/>
            <person name="Yang S.H."/>
            <person name="Shin Y.K."/>
            <person name="Lee J.S."/>
        </authorList>
    </citation>
    <scope>NUCLEOTIDE SEQUENCE [LARGE SCALE GENOMIC DNA]</scope>
    <source>
        <strain evidence="5 6">KCTC 39748</strain>
    </source>
</reference>
<dbReference type="KEGG" id="nbe:Back2_09770"/>
<dbReference type="InterPro" id="IPR045857">
    <property type="entry name" value="O16G_dom_2"/>
</dbReference>
<evidence type="ECO:0000259" key="4">
    <source>
        <dbReference type="SMART" id="SM00642"/>
    </source>
</evidence>
<comment type="similarity">
    <text evidence="1">Belongs to the glycosyl hydrolase 13 family.</text>
</comment>
<dbReference type="EMBL" id="AP019307">
    <property type="protein sequence ID" value="BBH16690.1"/>
    <property type="molecule type" value="Genomic_DNA"/>
</dbReference>
<dbReference type="InterPro" id="IPR013780">
    <property type="entry name" value="Glyco_hydro_b"/>
</dbReference>
<dbReference type="Gene3D" id="2.60.40.1180">
    <property type="entry name" value="Golgi alpha-mannosidase II"/>
    <property type="match status" value="1"/>
</dbReference>
<keyword evidence="3" id="KW-0326">Glycosidase</keyword>
<evidence type="ECO:0000313" key="6">
    <source>
        <dbReference type="Proteomes" id="UP000271573"/>
    </source>
</evidence>
<dbReference type="PANTHER" id="PTHR10357:SF179">
    <property type="entry name" value="NEUTRAL AND BASIC AMINO ACID TRANSPORT PROTEIN RBAT"/>
    <property type="match status" value="1"/>
</dbReference>
<dbReference type="Pfam" id="PF00128">
    <property type="entry name" value="Alpha-amylase"/>
    <property type="match status" value="1"/>
</dbReference>
<dbReference type="SUPFAM" id="SSF51445">
    <property type="entry name" value="(Trans)glycosidases"/>
    <property type="match status" value="1"/>
</dbReference>
<dbReference type="Gene3D" id="3.90.400.10">
    <property type="entry name" value="Oligo-1,6-glucosidase, Domain 2"/>
    <property type="match status" value="1"/>
</dbReference>
<dbReference type="InterPro" id="IPR017853">
    <property type="entry name" value="GH"/>
</dbReference>
<gene>
    <name evidence="5" type="ORF">Back2_09770</name>
</gene>
<dbReference type="NCBIfam" id="NF008183">
    <property type="entry name" value="PRK10933.1"/>
    <property type="match status" value="1"/>
</dbReference>
<organism evidence="5 6">
    <name type="scientific">Nocardioides baekrokdamisoli</name>
    <dbReference type="NCBI Taxonomy" id="1804624"/>
    <lineage>
        <taxon>Bacteria</taxon>
        <taxon>Bacillati</taxon>
        <taxon>Actinomycetota</taxon>
        <taxon>Actinomycetes</taxon>
        <taxon>Propionibacteriales</taxon>
        <taxon>Nocardioidaceae</taxon>
        <taxon>Nocardioides</taxon>
    </lineage>
</organism>
<dbReference type="SUPFAM" id="SSF51011">
    <property type="entry name" value="Glycosyl hydrolase domain"/>
    <property type="match status" value="1"/>
</dbReference>
<protein>
    <submittedName>
        <fullName evidence="5">Oligo-1,6-glucosidase</fullName>
    </submittedName>
</protein>
<dbReference type="CDD" id="cd11333">
    <property type="entry name" value="AmyAc_SI_OligoGlu_DGase"/>
    <property type="match status" value="1"/>
</dbReference>
<evidence type="ECO:0000256" key="2">
    <source>
        <dbReference type="ARBA" id="ARBA00022801"/>
    </source>
</evidence>
<dbReference type="RefSeq" id="WP_125567279.1">
    <property type="nucleotide sequence ID" value="NZ_AP019307.1"/>
</dbReference>
<dbReference type="InterPro" id="IPR006047">
    <property type="entry name" value="GH13_cat_dom"/>
</dbReference>
<keyword evidence="2" id="KW-0378">Hydrolase</keyword>
<proteinExistence type="inferred from homology"/>
<dbReference type="FunFam" id="3.90.400.10:FF:000002">
    <property type="entry name" value="Sucrose isomerase"/>
    <property type="match status" value="1"/>
</dbReference>
<dbReference type="SMART" id="SM00642">
    <property type="entry name" value="Aamy"/>
    <property type="match status" value="1"/>
</dbReference>
<dbReference type="PANTHER" id="PTHR10357">
    <property type="entry name" value="ALPHA-AMYLASE FAMILY MEMBER"/>
    <property type="match status" value="1"/>
</dbReference>
<evidence type="ECO:0000313" key="5">
    <source>
        <dbReference type="EMBL" id="BBH16690.1"/>
    </source>
</evidence>
<dbReference type="FunFam" id="3.20.20.80:FF:000064">
    <property type="entry name" value="Oligo-1,6-glucosidase"/>
    <property type="match status" value="1"/>
</dbReference>
<evidence type="ECO:0000256" key="1">
    <source>
        <dbReference type="ARBA" id="ARBA00008061"/>
    </source>
</evidence>
<feature type="domain" description="Glycosyl hydrolase family 13 catalytic" evidence="4">
    <location>
        <begin position="17"/>
        <end position="431"/>
    </location>
</feature>
<dbReference type="Gene3D" id="3.20.20.80">
    <property type="entry name" value="Glycosidases"/>
    <property type="match status" value="1"/>
</dbReference>
<dbReference type="OrthoDB" id="9043248at2"/>
<dbReference type="GO" id="GO:0009313">
    <property type="term" value="P:oligosaccharide catabolic process"/>
    <property type="evidence" value="ECO:0007669"/>
    <property type="project" value="TreeGrafter"/>
</dbReference>
<dbReference type="GO" id="GO:0004556">
    <property type="term" value="F:alpha-amylase activity"/>
    <property type="evidence" value="ECO:0007669"/>
    <property type="project" value="TreeGrafter"/>
</dbReference>
<name>A0A3G9ICL6_9ACTN</name>
<dbReference type="AlphaFoldDB" id="A0A3G9ICL6"/>